<evidence type="ECO:0000256" key="1">
    <source>
        <dbReference type="SAM" id="Phobius"/>
    </source>
</evidence>
<organism evidence="2 3">
    <name type="scientific">Clostridium taeniosporum</name>
    <dbReference type="NCBI Taxonomy" id="394958"/>
    <lineage>
        <taxon>Bacteria</taxon>
        <taxon>Bacillati</taxon>
        <taxon>Bacillota</taxon>
        <taxon>Clostridia</taxon>
        <taxon>Eubacteriales</taxon>
        <taxon>Clostridiaceae</taxon>
        <taxon>Clostridium</taxon>
    </lineage>
</organism>
<dbReference type="KEGG" id="ctae:BGI42_15340"/>
<proteinExistence type="predicted"/>
<keyword evidence="1" id="KW-0472">Membrane</keyword>
<feature type="transmembrane region" description="Helical" evidence="1">
    <location>
        <begin position="74"/>
        <end position="95"/>
    </location>
</feature>
<dbReference type="EMBL" id="CP017256">
    <property type="protein sequence ID" value="AOR25115.1"/>
    <property type="molecule type" value="Genomic_DNA"/>
</dbReference>
<dbReference type="AlphaFoldDB" id="A0A1D7XP56"/>
<accession>A0A1D7XP56</accession>
<name>A0A1D7XP56_9CLOT</name>
<protein>
    <submittedName>
        <fullName evidence="2">Uncharacterized protein</fullName>
    </submittedName>
</protein>
<dbReference type="Proteomes" id="UP000094652">
    <property type="component" value="Plasmid pCt3"/>
</dbReference>
<gene>
    <name evidence="2" type="ORF">BGI42_15340</name>
</gene>
<evidence type="ECO:0000313" key="3">
    <source>
        <dbReference type="Proteomes" id="UP000094652"/>
    </source>
</evidence>
<evidence type="ECO:0000313" key="2">
    <source>
        <dbReference type="EMBL" id="AOR25115.1"/>
    </source>
</evidence>
<geneLocation type="plasmid" evidence="3">
    <name>pct3</name>
</geneLocation>
<keyword evidence="2" id="KW-0614">Plasmid</keyword>
<sequence>MKIEIEEIHNSLIIMKNIVRHKFMFFNIVGIILVIVGIGGIIFTLNNKNYMAHNVLGLRKEQYEVINKDRFNNIMVNQSIIQFIWILLIGVLYFISKSKENLGLVSLNIFPTIIFSKKAKKYIRIK</sequence>
<keyword evidence="1" id="KW-0812">Transmembrane</keyword>
<keyword evidence="1" id="KW-1133">Transmembrane helix</keyword>
<reference evidence="3" key="1">
    <citation type="submission" date="2016-09" db="EMBL/GenBank/DDBJ databases">
        <title>Genomics of Clostridium taeniosporum, an organism which forms endospores with ribbon-like appendages.</title>
        <authorList>
            <person name="Walker J.R."/>
        </authorList>
    </citation>
    <scope>NUCLEOTIDE SEQUENCE [LARGE SCALE GENOMIC DNA]</scope>
    <source>
        <strain evidence="3">1/k</strain>
        <plasmid evidence="3">Plasmid pct3</plasmid>
    </source>
</reference>
<keyword evidence="3" id="KW-1185">Reference proteome</keyword>
<feature type="transmembrane region" description="Helical" evidence="1">
    <location>
        <begin position="23"/>
        <end position="45"/>
    </location>
</feature>